<dbReference type="GO" id="GO:0046872">
    <property type="term" value="F:metal ion binding"/>
    <property type="evidence" value="ECO:0007669"/>
    <property type="project" value="InterPro"/>
</dbReference>
<dbReference type="AlphaFoldDB" id="A0A3B0SX99"/>
<organism evidence="1">
    <name type="scientific">hydrothermal vent metagenome</name>
    <dbReference type="NCBI Taxonomy" id="652676"/>
    <lineage>
        <taxon>unclassified sequences</taxon>
        <taxon>metagenomes</taxon>
        <taxon>ecological metagenomes</taxon>
    </lineage>
</organism>
<dbReference type="InterPro" id="IPR036163">
    <property type="entry name" value="HMA_dom_sf"/>
</dbReference>
<sequence length="47" mass="5107">MTRTPSNIADSPPEETASFRMKIGGMSCSFCTATIDKAYGRIDGVYE</sequence>
<proteinExistence type="predicted"/>
<evidence type="ECO:0000313" key="1">
    <source>
        <dbReference type="EMBL" id="VAW04949.1"/>
    </source>
</evidence>
<reference evidence="1" key="1">
    <citation type="submission" date="2018-06" db="EMBL/GenBank/DDBJ databases">
        <authorList>
            <person name="Zhirakovskaya E."/>
        </authorList>
    </citation>
    <scope>NUCLEOTIDE SEQUENCE</scope>
</reference>
<dbReference type="Gene3D" id="3.30.70.100">
    <property type="match status" value="1"/>
</dbReference>
<gene>
    <name evidence="1" type="ORF">MNBD_ACTINO02-3072</name>
</gene>
<dbReference type="CDD" id="cd00371">
    <property type="entry name" value="HMA"/>
    <property type="match status" value="1"/>
</dbReference>
<dbReference type="InterPro" id="IPR006121">
    <property type="entry name" value="HMA_dom"/>
</dbReference>
<name>A0A3B0SX99_9ZZZZ</name>
<feature type="non-terminal residue" evidence="1">
    <location>
        <position position="47"/>
    </location>
</feature>
<dbReference type="EMBL" id="UOEK01000305">
    <property type="protein sequence ID" value="VAW04949.1"/>
    <property type="molecule type" value="Genomic_DNA"/>
</dbReference>
<accession>A0A3B0SX99</accession>
<protein>
    <submittedName>
        <fullName evidence="1">Uncharacterized protein</fullName>
    </submittedName>
</protein>
<dbReference type="SUPFAM" id="SSF55008">
    <property type="entry name" value="HMA, heavy metal-associated domain"/>
    <property type="match status" value="1"/>
</dbReference>